<gene>
    <name evidence="1" type="ORF">TW71_02825</name>
</gene>
<dbReference type="InterPro" id="IPR010775">
    <property type="entry name" value="DUF1365"/>
</dbReference>
<proteinExistence type="predicted"/>
<dbReference type="PANTHER" id="PTHR33973:SF4">
    <property type="entry name" value="OS07G0153300 PROTEIN"/>
    <property type="match status" value="1"/>
</dbReference>
<evidence type="ECO:0000313" key="1">
    <source>
        <dbReference type="EMBL" id="KJY77978.1"/>
    </source>
</evidence>
<dbReference type="Pfam" id="PF07103">
    <property type="entry name" value="DUF1365"/>
    <property type="match status" value="1"/>
</dbReference>
<dbReference type="RefSeq" id="WP_045984905.1">
    <property type="nucleotide sequence ID" value="NZ_CP063051.1"/>
</dbReference>
<dbReference type="PANTHER" id="PTHR33973">
    <property type="entry name" value="OS07G0153300 PROTEIN"/>
    <property type="match status" value="1"/>
</dbReference>
<organism evidence="1">
    <name type="scientific">Vibrio coralliilyticus</name>
    <dbReference type="NCBI Taxonomy" id="190893"/>
    <lineage>
        <taxon>Bacteria</taxon>
        <taxon>Pseudomonadati</taxon>
        <taxon>Pseudomonadota</taxon>
        <taxon>Gammaproteobacteria</taxon>
        <taxon>Vibrionales</taxon>
        <taxon>Vibrionaceae</taxon>
        <taxon>Vibrio</taxon>
    </lineage>
</organism>
<name>A0A837GBI0_9VIBR</name>
<dbReference type="AlphaFoldDB" id="A0A837GBI0"/>
<comment type="caution">
    <text evidence="1">The sequence shown here is derived from an EMBL/GenBank/DDBJ whole genome shotgun (WGS) entry which is preliminary data.</text>
</comment>
<dbReference type="EMBL" id="JXXR01000001">
    <property type="protein sequence ID" value="KJY77978.1"/>
    <property type="molecule type" value="Genomic_DNA"/>
</dbReference>
<accession>A0A837GBI0</accession>
<protein>
    <submittedName>
        <fullName evidence="1">Plasmid partition ParA protein</fullName>
    </submittedName>
</protein>
<sequence length="265" mass="31571">MNSEHSCSLLVGDVRHRRFSPVEHQLKYPIFMPCIDLDQISAVEKSVWVFGQKWWHWARFKRDDYLGEGDLKHAVFDKIKELTGEKVDGRVEAVIHLRYLGIYFSPVNFYYVYNKDGDWRYLLAEISNTPWNQRHYYAVPAFDETLWRHSKAFHVSPFNPIEQEYVWRLKPLGKKLSIHLECHRDQKEFDATLSMSKQALTTRILLKQLIRTPLMAAKMLVGIYWHAFKLWCKGAPFYSHPKYKIKSEVSSEKHKSREQVKEHRT</sequence>
<reference evidence="1" key="1">
    <citation type="journal article" date="2015" name="BMC Genomics">
        <title>Genome mining reveals unlocked bioactive potential of marine Gram-negative bacteria.</title>
        <authorList>
            <person name="Machado H."/>
            <person name="Sonnenschein E.C."/>
            <person name="Melchiorsen J."/>
            <person name="Gram L."/>
        </authorList>
    </citation>
    <scope>NUCLEOTIDE SEQUENCE</scope>
    <source>
        <strain evidence="1">S2052</strain>
    </source>
</reference>